<feature type="compositionally biased region" description="Basic and acidic residues" evidence="1">
    <location>
        <begin position="32"/>
        <end position="49"/>
    </location>
</feature>
<protein>
    <submittedName>
        <fullName evidence="2">Uncharacterized protein</fullName>
    </submittedName>
</protein>
<evidence type="ECO:0000313" key="2">
    <source>
        <dbReference type="EMBL" id="RKO85337.1"/>
    </source>
</evidence>
<feature type="compositionally biased region" description="Basic and acidic residues" evidence="1">
    <location>
        <begin position="58"/>
        <end position="68"/>
    </location>
</feature>
<keyword evidence="3" id="KW-1185">Reference proteome</keyword>
<dbReference type="AlphaFoldDB" id="A0A4V1IQ51"/>
<evidence type="ECO:0000313" key="3">
    <source>
        <dbReference type="Proteomes" id="UP000269721"/>
    </source>
</evidence>
<gene>
    <name evidence="2" type="ORF">BDK51DRAFT_48098</name>
</gene>
<evidence type="ECO:0000256" key="1">
    <source>
        <dbReference type="SAM" id="MobiDB-lite"/>
    </source>
</evidence>
<accession>A0A4V1IQ51</accession>
<dbReference type="EMBL" id="KZ999178">
    <property type="protein sequence ID" value="RKO85337.1"/>
    <property type="molecule type" value="Genomic_DNA"/>
</dbReference>
<organism evidence="2 3">
    <name type="scientific">Blyttiomyces helicus</name>
    <dbReference type="NCBI Taxonomy" id="388810"/>
    <lineage>
        <taxon>Eukaryota</taxon>
        <taxon>Fungi</taxon>
        <taxon>Fungi incertae sedis</taxon>
        <taxon>Chytridiomycota</taxon>
        <taxon>Chytridiomycota incertae sedis</taxon>
        <taxon>Chytridiomycetes</taxon>
        <taxon>Chytridiomycetes incertae sedis</taxon>
        <taxon>Blyttiomyces</taxon>
    </lineage>
</organism>
<proteinExistence type="predicted"/>
<reference evidence="3" key="1">
    <citation type="journal article" date="2018" name="Nat. Microbiol.">
        <title>Leveraging single-cell genomics to expand the fungal tree of life.</title>
        <authorList>
            <person name="Ahrendt S.R."/>
            <person name="Quandt C.A."/>
            <person name="Ciobanu D."/>
            <person name="Clum A."/>
            <person name="Salamov A."/>
            <person name="Andreopoulos B."/>
            <person name="Cheng J.F."/>
            <person name="Woyke T."/>
            <person name="Pelin A."/>
            <person name="Henrissat B."/>
            <person name="Reynolds N.K."/>
            <person name="Benny G.L."/>
            <person name="Smith M.E."/>
            <person name="James T.Y."/>
            <person name="Grigoriev I.V."/>
        </authorList>
    </citation>
    <scope>NUCLEOTIDE SEQUENCE [LARGE SCALE GENOMIC DNA]</scope>
</reference>
<feature type="region of interest" description="Disordered" evidence="1">
    <location>
        <begin position="107"/>
        <end position="137"/>
    </location>
</feature>
<feature type="region of interest" description="Disordered" evidence="1">
    <location>
        <begin position="1"/>
        <end position="68"/>
    </location>
</feature>
<feature type="compositionally biased region" description="Polar residues" evidence="1">
    <location>
        <begin position="108"/>
        <end position="117"/>
    </location>
</feature>
<dbReference type="Proteomes" id="UP000269721">
    <property type="component" value="Unassembled WGS sequence"/>
</dbReference>
<sequence length="269" mass="30163">MAIVGLAPPSPPSTTINFMREEDPANQSCSRPGDRWGVDDQLHEREMEKAIGGVSTPKAERGEDLKKSRRVEMEPIEWIVDWFPSPRSDLPPSRLEQDEEGLRKRQNRLLSSGGTPQSEDKRQTGKSHSQKGRTGLFNERHTKRLIYALCKKNKRPEVYMQRGGGIKQKTIAYRARNPMTWSCFGRPKMARGQMGVRIKYQVSCTPPQHRGQPSQGFTFCLKIRAHTREEAGDRVAGARRVARLFTAVAAAAAVRLAAAVAHSAGFEEE</sequence>
<name>A0A4V1IQ51_9FUNG</name>